<evidence type="ECO:0000313" key="2">
    <source>
        <dbReference type="Proteomes" id="UP001140949"/>
    </source>
</evidence>
<dbReference type="AlphaFoldDB" id="A0AAX6GZP1"/>
<proteinExistence type="predicted"/>
<protein>
    <submittedName>
        <fullName evidence="1">Uncharacterized protein</fullName>
    </submittedName>
</protein>
<reference evidence="1" key="1">
    <citation type="journal article" date="2023" name="GigaByte">
        <title>Genome assembly of the bearded iris, Iris pallida Lam.</title>
        <authorList>
            <person name="Bruccoleri R.E."/>
            <person name="Oakeley E.J."/>
            <person name="Faust A.M.E."/>
            <person name="Altorfer M."/>
            <person name="Dessus-Babus S."/>
            <person name="Burckhardt D."/>
            <person name="Oertli M."/>
            <person name="Naumann U."/>
            <person name="Petersen F."/>
            <person name="Wong J."/>
        </authorList>
    </citation>
    <scope>NUCLEOTIDE SEQUENCE</scope>
    <source>
        <strain evidence="1">GSM-AAB239-AS_SAM_17_03QT</strain>
    </source>
</reference>
<name>A0AAX6GZP1_IRIPA</name>
<sequence length="91" mass="10513">MIQLSLQTMVMSWLVVMRPCLSLKASAFFLQSQIISPFLIAQVFGKKGFLCLSIYVNQEICLLLCPVFPQNIRYMKFLMLVDLYLLVSWSV</sequence>
<comment type="caution">
    <text evidence="1">The sequence shown here is derived from an EMBL/GenBank/DDBJ whole genome shotgun (WGS) entry which is preliminary data.</text>
</comment>
<gene>
    <name evidence="1" type="ORF">M6B38_338925</name>
</gene>
<keyword evidence="2" id="KW-1185">Reference proteome</keyword>
<reference evidence="1" key="2">
    <citation type="submission" date="2023-04" db="EMBL/GenBank/DDBJ databases">
        <authorList>
            <person name="Bruccoleri R.E."/>
            <person name="Oakeley E.J."/>
            <person name="Faust A.-M."/>
            <person name="Dessus-Babus S."/>
            <person name="Altorfer M."/>
            <person name="Burckhardt D."/>
            <person name="Oertli M."/>
            <person name="Naumann U."/>
            <person name="Petersen F."/>
            <person name="Wong J."/>
        </authorList>
    </citation>
    <scope>NUCLEOTIDE SEQUENCE</scope>
    <source>
        <strain evidence="1">GSM-AAB239-AS_SAM_17_03QT</strain>
        <tissue evidence="1">Leaf</tissue>
    </source>
</reference>
<dbReference type="Proteomes" id="UP001140949">
    <property type="component" value="Unassembled WGS sequence"/>
</dbReference>
<evidence type="ECO:0000313" key="1">
    <source>
        <dbReference type="EMBL" id="KAJ6833808.1"/>
    </source>
</evidence>
<dbReference type="EMBL" id="JANAVB010014797">
    <property type="protein sequence ID" value="KAJ6833808.1"/>
    <property type="molecule type" value="Genomic_DNA"/>
</dbReference>
<organism evidence="1 2">
    <name type="scientific">Iris pallida</name>
    <name type="common">Sweet iris</name>
    <dbReference type="NCBI Taxonomy" id="29817"/>
    <lineage>
        <taxon>Eukaryota</taxon>
        <taxon>Viridiplantae</taxon>
        <taxon>Streptophyta</taxon>
        <taxon>Embryophyta</taxon>
        <taxon>Tracheophyta</taxon>
        <taxon>Spermatophyta</taxon>
        <taxon>Magnoliopsida</taxon>
        <taxon>Liliopsida</taxon>
        <taxon>Asparagales</taxon>
        <taxon>Iridaceae</taxon>
        <taxon>Iridoideae</taxon>
        <taxon>Irideae</taxon>
        <taxon>Iris</taxon>
    </lineage>
</organism>
<accession>A0AAX6GZP1</accession>